<evidence type="ECO:0000256" key="3">
    <source>
        <dbReference type="ARBA" id="ARBA00022729"/>
    </source>
</evidence>
<dbReference type="SUPFAM" id="SSF54001">
    <property type="entry name" value="Cysteine proteinases"/>
    <property type="match status" value="1"/>
</dbReference>
<dbReference type="InterPro" id="IPR038765">
    <property type="entry name" value="Papain-like_cys_pep_sf"/>
</dbReference>
<feature type="chain" id="PRO_5043396585" description="Cysteine protease" evidence="6">
    <location>
        <begin position="18"/>
        <end position="382"/>
    </location>
</feature>
<dbReference type="InterPro" id="IPR000668">
    <property type="entry name" value="Peptidase_C1A_C"/>
</dbReference>
<dbReference type="SMART" id="SM00848">
    <property type="entry name" value="Inhibitor_I29"/>
    <property type="match status" value="1"/>
</dbReference>
<dbReference type="Pfam" id="PF00112">
    <property type="entry name" value="Peptidase_C1"/>
    <property type="match status" value="1"/>
</dbReference>
<dbReference type="AlphaFoldDB" id="A0AAW1QKX3"/>
<dbReference type="InterPro" id="IPR013128">
    <property type="entry name" value="Peptidase_C1A"/>
</dbReference>
<dbReference type="PRINTS" id="PR00705">
    <property type="entry name" value="PAPAIN"/>
</dbReference>
<dbReference type="InterPro" id="IPR013201">
    <property type="entry name" value="Prot_inhib_I29"/>
</dbReference>
<keyword evidence="2" id="KW-0645">Protease</keyword>
<evidence type="ECO:0000259" key="7">
    <source>
        <dbReference type="SMART" id="SM00645"/>
    </source>
</evidence>
<feature type="domain" description="Peptidase C1A papain C-terminal" evidence="7">
    <location>
        <begin position="125"/>
        <end position="338"/>
    </location>
</feature>
<keyword evidence="5" id="KW-1015">Disulfide bond</keyword>
<dbReference type="EMBL" id="JALJOS010000034">
    <property type="protein sequence ID" value="KAK9822078.1"/>
    <property type="molecule type" value="Genomic_DNA"/>
</dbReference>
<organism evidence="9 10">
    <name type="scientific">Apatococcus lobatus</name>
    <dbReference type="NCBI Taxonomy" id="904363"/>
    <lineage>
        <taxon>Eukaryota</taxon>
        <taxon>Viridiplantae</taxon>
        <taxon>Chlorophyta</taxon>
        <taxon>core chlorophytes</taxon>
        <taxon>Trebouxiophyceae</taxon>
        <taxon>Chlorellales</taxon>
        <taxon>Chlorellaceae</taxon>
        <taxon>Apatococcus</taxon>
    </lineage>
</organism>
<evidence type="ECO:0000256" key="6">
    <source>
        <dbReference type="SAM" id="SignalP"/>
    </source>
</evidence>
<evidence type="ECO:0000256" key="4">
    <source>
        <dbReference type="ARBA" id="ARBA00022801"/>
    </source>
</evidence>
<dbReference type="InterPro" id="IPR039417">
    <property type="entry name" value="Peptidase_C1A_papain-like"/>
</dbReference>
<evidence type="ECO:0000313" key="9">
    <source>
        <dbReference type="EMBL" id="KAK9822078.1"/>
    </source>
</evidence>
<protein>
    <recommendedName>
        <fullName evidence="11">Cysteine protease</fullName>
    </recommendedName>
</protein>
<name>A0AAW1QKX3_9CHLO</name>
<reference evidence="9 10" key="1">
    <citation type="journal article" date="2024" name="Nat. Commun.">
        <title>Phylogenomics reveals the evolutionary origins of lichenization in chlorophyte algae.</title>
        <authorList>
            <person name="Puginier C."/>
            <person name="Libourel C."/>
            <person name="Otte J."/>
            <person name="Skaloud P."/>
            <person name="Haon M."/>
            <person name="Grisel S."/>
            <person name="Petersen M."/>
            <person name="Berrin J.G."/>
            <person name="Delaux P.M."/>
            <person name="Dal Grande F."/>
            <person name="Keller J."/>
        </authorList>
    </citation>
    <scope>NUCLEOTIDE SEQUENCE [LARGE SCALE GENOMIC DNA]</scope>
    <source>
        <strain evidence="9 10">SAG 2145</strain>
    </source>
</reference>
<dbReference type="SMART" id="SM00645">
    <property type="entry name" value="Pept_C1"/>
    <property type="match status" value="1"/>
</dbReference>
<dbReference type="FunFam" id="3.90.70.10:FF:000067">
    <property type="entry name" value="Senescence-specific cysteine protease"/>
    <property type="match status" value="1"/>
</dbReference>
<dbReference type="InterPro" id="IPR025661">
    <property type="entry name" value="Pept_asp_AS"/>
</dbReference>
<evidence type="ECO:0000313" key="10">
    <source>
        <dbReference type="Proteomes" id="UP001438707"/>
    </source>
</evidence>
<feature type="domain" description="Cathepsin propeptide inhibitor" evidence="8">
    <location>
        <begin position="41"/>
        <end position="97"/>
    </location>
</feature>
<evidence type="ECO:0000256" key="5">
    <source>
        <dbReference type="ARBA" id="ARBA00023157"/>
    </source>
</evidence>
<evidence type="ECO:0000256" key="2">
    <source>
        <dbReference type="ARBA" id="ARBA00022670"/>
    </source>
</evidence>
<evidence type="ECO:0000256" key="1">
    <source>
        <dbReference type="ARBA" id="ARBA00008455"/>
    </source>
</evidence>
<proteinExistence type="inferred from homology"/>
<sequence>MRAALVLSFALLAVAGAFRPQISQDHDAYLLDAQEQPNEAFTAWRAEYGVKYNTSEEHETRFSVWKDNLKYILDYNTEHTSHKLGLNRFADQTFEEFSTTHLGLLPEAANRPASDKPFRYANALAPNTMDWAEKGAVTGVKDQGSCGSCWAFATTGAVEGVNYVKTGELTSLSEQELVDCDSKHDMGCSGGLMDWAFQFVIDNGGLDTEKDYGYWGFGLPCNGLRENRTAVTIDGFEDVPHEDEVALKQAVANQPVAVGIQATPALQLYRSGVFDGDCGTTLNHGVLNVGYGEENGKPYWLIKNSWGTWWGDKGYFKMERDTGGKGKCGIATAGSFPTKTHDNPTHLPEVCGWFGLSECGFPQSCSCALNFFDLFCFDWTCA</sequence>
<dbReference type="GO" id="GO:0006508">
    <property type="term" value="P:proteolysis"/>
    <property type="evidence" value="ECO:0007669"/>
    <property type="project" value="UniProtKB-KW"/>
</dbReference>
<accession>A0AAW1QKX3</accession>
<comment type="similarity">
    <text evidence="1">Belongs to the peptidase C1 family.</text>
</comment>
<dbReference type="PANTHER" id="PTHR12411">
    <property type="entry name" value="CYSTEINE PROTEASE FAMILY C1-RELATED"/>
    <property type="match status" value="1"/>
</dbReference>
<keyword evidence="10" id="KW-1185">Reference proteome</keyword>
<comment type="caution">
    <text evidence="9">The sequence shown here is derived from an EMBL/GenBank/DDBJ whole genome shotgun (WGS) entry which is preliminary data.</text>
</comment>
<dbReference type="GO" id="GO:0008234">
    <property type="term" value="F:cysteine-type peptidase activity"/>
    <property type="evidence" value="ECO:0007669"/>
    <property type="project" value="InterPro"/>
</dbReference>
<dbReference type="Proteomes" id="UP001438707">
    <property type="component" value="Unassembled WGS sequence"/>
</dbReference>
<keyword evidence="4" id="KW-0378">Hydrolase</keyword>
<gene>
    <name evidence="9" type="ORF">WJX74_005541</name>
</gene>
<dbReference type="Gene3D" id="3.90.70.10">
    <property type="entry name" value="Cysteine proteinases"/>
    <property type="match status" value="1"/>
</dbReference>
<evidence type="ECO:0008006" key="11">
    <source>
        <dbReference type="Google" id="ProtNLM"/>
    </source>
</evidence>
<keyword evidence="3 6" id="KW-0732">Signal</keyword>
<dbReference type="CDD" id="cd02248">
    <property type="entry name" value="Peptidase_C1A"/>
    <property type="match status" value="1"/>
</dbReference>
<dbReference type="InterPro" id="IPR000169">
    <property type="entry name" value="Pept_cys_AS"/>
</dbReference>
<dbReference type="PROSITE" id="PS00139">
    <property type="entry name" value="THIOL_PROTEASE_CYS"/>
    <property type="match status" value="1"/>
</dbReference>
<dbReference type="PROSITE" id="PS00640">
    <property type="entry name" value="THIOL_PROTEASE_ASN"/>
    <property type="match status" value="1"/>
</dbReference>
<dbReference type="Pfam" id="PF08246">
    <property type="entry name" value="Inhibitor_I29"/>
    <property type="match status" value="1"/>
</dbReference>
<feature type="signal peptide" evidence="6">
    <location>
        <begin position="1"/>
        <end position="17"/>
    </location>
</feature>
<evidence type="ECO:0000259" key="8">
    <source>
        <dbReference type="SMART" id="SM00848"/>
    </source>
</evidence>